<dbReference type="Pfam" id="PF00589">
    <property type="entry name" value="Phage_integrase"/>
    <property type="match status" value="1"/>
</dbReference>
<dbReference type="CDD" id="cd01189">
    <property type="entry name" value="INT_ICEBs1_C_like"/>
    <property type="match status" value="1"/>
</dbReference>
<dbReference type="Pfam" id="PF14659">
    <property type="entry name" value="Phage_int_SAM_3"/>
    <property type="match status" value="1"/>
</dbReference>
<comment type="similarity">
    <text evidence="2">Belongs to the 'phage' integrase family.</text>
</comment>
<proteinExistence type="inferred from homology"/>
<dbReference type="InterPro" id="IPR013762">
    <property type="entry name" value="Integrase-like_cat_sf"/>
</dbReference>
<dbReference type="PANTHER" id="PTHR30629">
    <property type="entry name" value="PROPHAGE INTEGRASE"/>
    <property type="match status" value="1"/>
</dbReference>
<evidence type="ECO:0000256" key="5">
    <source>
        <dbReference type="ARBA" id="ARBA00023172"/>
    </source>
</evidence>
<evidence type="ECO:0000256" key="1">
    <source>
        <dbReference type="ARBA" id="ARBA00003283"/>
    </source>
</evidence>
<dbReference type="InterPro" id="IPR044068">
    <property type="entry name" value="CB"/>
</dbReference>
<sequence>MSKTQEETEMARRGENIHKRKDGRWEGRYIKARTPEGKIQWGYVYGTVYAEVKRVLIQKKAEAGFYNLKRTDLTFEALAEVWLHSQRNSIKESTYAHYSYTLHKYLLPVLSKVSVASLDESFLEQAMQQIIVPTDAAHKPLGNSSARECLSMLRRICKYAAHLRLIRPMELEVALPKAIDKISAPLSPTEQQRLYQYVQENPTARKMGLLLGLELGLRIGEICGLQWDDFDLKLGTLKINRTVCRISCRNGHTKVIIQTPKTRTSRREIPIPKQLLIMLKKLRGNASNSTWFLSGNESKPTEPRCYRKSIKAYLKQATVRQVRPHALRHTFATTCLQAGCDVKTLSELLGHTNANITLQRYVHSDLTRKRREMNRIFSHQVSMRGGKAINIME</sequence>
<dbReference type="EMBL" id="JBBMEO010000030">
    <property type="protein sequence ID" value="MEQ2362948.1"/>
    <property type="molecule type" value="Genomic_DNA"/>
</dbReference>
<gene>
    <name evidence="9" type="ORF">WMO44_12505</name>
</gene>
<dbReference type="PROSITE" id="PS51898">
    <property type="entry name" value="TYR_RECOMBINASE"/>
    <property type="match status" value="1"/>
</dbReference>
<keyword evidence="4 6" id="KW-0238">DNA-binding</keyword>
<dbReference type="InterPro" id="IPR011010">
    <property type="entry name" value="DNA_brk_join_enz"/>
</dbReference>
<feature type="domain" description="Core-binding (CB)" evidence="8">
    <location>
        <begin position="73"/>
        <end position="161"/>
    </location>
</feature>
<evidence type="ECO:0000259" key="7">
    <source>
        <dbReference type="PROSITE" id="PS51898"/>
    </source>
</evidence>
<dbReference type="InterPro" id="IPR002104">
    <property type="entry name" value="Integrase_catalytic"/>
</dbReference>
<evidence type="ECO:0000313" key="10">
    <source>
        <dbReference type="Proteomes" id="UP001457197"/>
    </source>
</evidence>
<comment type="function">
    <text evidence="1">Site-specific tyrosine recombinase, which acts by catalyzing the cutting and rejoining of the recombining DNA molecules.</text>
</comment>
<feature type="domain" description="Tyr recombinase" evidence="7">
    <location>
        <begin position="181"/>
        <end position="374"/>
    </location>
</feature>
<keyword evidence="10" id="KW-1185">Reference proteome</keyword>
<dbReference type="SUPFAM" id="SSF56349">
    <property type="entry name" value="DNA breaking-rejoining enzymes"/>
    <property type="match status" value="1"/>
</dbReference>
<dbReference type="InterPro" id="IPR004107">
    <property type="entry name" value="Integrase_SAM-like_N"/>
</dbReference>
<dbReference type="RefSeq" id="WP_349152782.1">
    <property type="nucleotide sequence ID" value="NZ_JBBMEO010000030.1"/>
</dbReference>
<evidence type="ECO:0000313" key="9">
    <source>
        <dbReference type="EMBL" id="MEQ2362948.1"/>
    </source>
</evidence>
<evidence type="ECO:0000259" key="8">
    <source>
        <dbReference type="PROSITE" id="PS51900"/>
    </source>
</evidence>
<dbReference type="PROSITE" id="PS51900">
    <property type="entry name" value="CB"/>
    <property type="match status" value="1"/>
</dbReference>
<name>A0ABV1AXL3_9FIRM</name>
<organism evidence="9 10">
    <name type="scientific">Faecalibacterium tardum</name>
    <dbReference type="NCBI Taxonomy" id="3133156"/>
    <lineage>
        <taxon>Bacteria</taxon>
        <taxon>Bacillati</taxon>
        <taxon>Bacillota</taxon>
        <taxon>Clostridia</taxon>
        <taxon>Eubacteriales</taxon>
        <taxon>Oscillospiraceae</taxon>
        <taxon>Faecalibacterium</taxon>
    </lineage>
</organism>
<keyword evidence="5" id="KW-0233">DNA recombination</keyword>
<protein>
    <submittedName>
        <fullName evidence="9">Tyrosine-type recombinase/integrase</fullName>
    </submittedName>
</protein>
<evidence type="ECO:0000256" key="6">
    <source>
        <dbReference type="PROSITE-ProRule" id="PRU01248"/>
    </source>
</evidence>
<evidence type="ECO:0000256" key="2">
    <source>
        <dbReference type="ARBA" id="ARBA00008857"/>
    </source>
</evidence>
<dbReference type="InterPro" id="IPR010998">
    <property type="entry name" value="Integrase_recombinase_N"/>
</dbReference>
<keyword evidence="3" id="KW-0229">DNA integration</keyword>
<dbReference type="Proteomes" id="UP001457197">
    <property type="component" value="Unassembled WGS sequence"/>
</dbReference>
<dbReference type="Gene3D" id="1.10.443.10">
    <property type="entry name" value="Intergrase catalytic core"/>
    <property type="match status" value="1"/>
</dbReference>
<dbReference type="Gene3D" id="1.10.150.130">
    <property type="match status" value="1"/>
</dbReference>
<dbReference type="PANTHER" id="PTHR30629:SF2">
    <property type="entry name" value="PROPHAGE INTEGRASE INTS-RELATED"/>
    <property type="match status" value="1"/>
</dbReference>
<reference evidence="9 10" key="1">
    <citation type="submission" date="2024-03" db="EMBL/GenBank/DDBJ databases">
        <title>Human intestinal bacterial collection.</title>
        <authorList>
            <person name="Pauvert C."/>
            <person name="Hitch T.C.A."/>
            <person name="Clavel T."/>
        </authorList>
    </citation>
    <scope>NUCLEOTIDE SEQUENCE [LARGE SCALE GENOMIC DNA]</scope>
    <source>
        <strain evidence="9 10">CLA-AA-H175</strain>
    </source>
</reference>
<comment type="caution">
    <text evidence="9">The sequence shown here is derived from an EMBL/GenBank/DDBJ whole genome shotgun (WGS) entry which is preliminary data.</text>
</comment>
<evidence type="ECO:0000256" key="3">
    <source>
        <dbReference type="ARBA" id="ARBA00022908"/>
    </source>
</evidence>
<accession>A0ABV1AXL3</accession>
<dbReference type="InterPro" id="IPR050808">
    <property type="entry name" value="Phage_Integrase"/>
</dbReference>
<evidence type="ECO:0000256" key="4">
    <source>
        <dbReference type="ARBA" id="ARBA00023125"/>
    </source>
</evidence>